<accession>A0A0V1BUH6</accession>
<dbReference type="SUPFAM" id="SSF49354">
    <property type="entry name" value="PapD-like"/>
    <property type="match status" value="1"/>
</dbReference>
<name>A0A0V1BUH6_TRISP</name>
<feature type="region of interest" description="Disordered" evidence="1">
    <location>
        <begin position="281"/>
        <end position="349"/>
    </location>
</feature>
<dbReference type="AlphaFoldDB" id="A0A0V1BUH6"/>
<organism evidence="2 3">
    <name type="scientific">Trichinella spiralis</name>
    <name type="common">Trichina worm</name>
    <dbReference type="NCBI Taxonomy" id="6334"/>
    <lineage>
        <taxon>Eukaryota</taxon>
        <taxon>Metazoa</taxon>
        <taxon>Ecdysozoa</taxon>
        <taxon>Nematoda</taxon>
        <taxon>Enoplea</taxon>
        <taxon>Dorylaimia</taxon>
        <taxon>Trichinellida</taxon>
        <taxon>Trichinellidae</taxon>
        <taxon>Trichinella</taxon>
    </lineage>
</organism>
<feature type="compositionally biased region" description="Polar residues" evidence="1">
    <location>
        <begin position="301"/>
        <end position="318"/>
    </location>
</feature>
<feature type="compositionally biased region" description="Basic residues" evidence="1">
    <location>
        <begin position="24"/>
        <end position="33"/>
    </location>
</feature>
<dbReference type="Proteomes" id="UP000054776">
    <property type="component" value="Unassembled WGS sequence"/>
</dbReference>
<proteinExistence type="predicted"/>
<dbReference type="InParanoid" id="A0A0V1BUH6"/>
<feature type="compositionally biased region" description="Acidic residues" evidence="1">
    <location>
        <begin position="338"/>
        <end position="349"/>
    </location>
</feature>
<evidence type="ECO:0008006" key="4">
    <source>
        <dbReference type="Google" id="ProtNLM"/>
    </source>
</evidence>
<reference evidence="2 3" key="1">
    <citation type="submission" date="2015-01" db="EMBL/GenBank/DDBJ databases">
        <title>Evolution of Trichinella species and genotypes.</title>
        <authorList>
            <person name="Korhonen P.K."/>
            <person name="Edoardo P."/>
            <person name="Giuseppe L.R."/>
            <person name="Gasser R.B."/>
        </authorList>
    </citation>
    <scope>NUCLEOTIDE SEQUENCE [LARGE SCALE GENOMIC DNA]</scope>
    <source>
        <strain evidence="2">ISS3</strain>
    </source>
</reference>
<sequence length="349" mass="40462">MDDEEHFADDEMEIEVQTPVIKKKKIRVRKSKKKSVENQFRGQSVRLRDNSKTDNVSNMEGNQNLSDCEYSQNIQPHRRHSSMKQNNFASEMKSSHRDDALPYLSYQKNDGMGRVKAHSAMLAFFANRIVIFFNLLITTCNADDMLTEQQTERTIDEIINIWLINRKFPFRVIRIRPSYIKDQLVHFEVNNPSDCSIGYKVSSTRKNSLVIKPEPDFDFIRDRLTIHLAIVPTDKTFENPLQFWKGSAGPPKTFITYPIDILYIPEVEGVFCQDNISSMEMQKGKSESGESKIQEAVKLDQPSNPSKPTRLQPFTCQDTKNKKGNEAKFSENYKKQEDDEQEEEGNDEE</sequence>
<dbReference type="EMBL" id="JYDH01000012">
    <property type="protein sequence ID" value="KRY40586.1"/>
    <property type="molecule type" value="Genomic_DNA"/>
</dbReference>
<keyword evidence="3" id="KW-1185">Reference proteome</keyword>
<dbReference type="OrthoDB" id="5918643at2759"/>
<dbReference type="InterPro" id="IPR008962">
    <property type="entry name" value="PapD-like_sf"/>
</dbReference>
<evidence type="ECO:0000313" key="2">
    <source>
        <dbReference type="EMBL" id="KRY40586.1"/>
    </source>
</evidence>
<gene>
    <name evidence="2" type="ORF">T01_8196</name>
</gene>
<comment type="caution">
    <text evidence="2">The sequence shown here is derived from an EMBL/GenBank/DDBJ whole genome shotgun (WGS) entry which is preliminary data.</text>
</comment>
<protein>
    <recommendedName>
        <fullName evidence="4">Major sperm protein</fullName>
    </recommendedName>
</protein>
<feature type="compositionally biased region" description="Basic and acidic residues" evidence="1">
    <location>
        <begin position="319"/>
        <end position="337"/>
    </location>
</feature>
<evidence type="ECO:0000256" key="1">
    <source>
        <dbReference type="SAM" id="MobiDB-lite"/>
    </source>
</evidence>
<evidence type="ECO:0000313" key="3">
    <source>
        <dbReference type="Proteomes" id="UP000054776"/>
    </source>
</evidence>
<feature type="compositionally biased region" description="Basic and acidic residues" evidence="1">
    <location>
        <begin position="282"/>
        <end position="298"/>
    </location>
</feature>
<feature type="region of interest" description="Disordered" evidence="1">
    <location>
        <begin position="24"/>
        <end position="43"/>
    </location>
</feature>